<reference evidence="2" key="3">
    <citation type="submission" date="2016-02" db="EMBL/GenBank/DDBJ databases">
        <title>Draft genome of pathogenic Streptomyces sp. in Japan.</title>
        <authorList>
            <person name="Tomihama T."/>
            <person name="Ikenaga M."/>
            <person name="Sakai M."/>
            <person name="Okubo T."/>
            <person name="Ikeda S."/>
        </authorList>
    </citation>
    <scope>NUCLEOTIDE SEQUENCE [LARGE SCALE GENOMIC DNA]</scope>
    <source>
        <strain evidence="2">S58</strain>
    </source>
</reference>
<dbReference type="InterPro" id="IPR005624">
    <property type="entry name" value="PduO/GlcC-like"/>
</dbReference>
<dbReference type="Gene3D" id="3.30.450.150">
    <property type="entry name" value="Haem-degrading domain"/>
    <property type="match status" value="1"/>
</dbReference>
<evidence type="ECO:0000313" key="1">
    <source>
        <dbReference type="EMBL" id="GAQ65798.1"/>
    </source>
</evidence>
<name>A0A117EFJ8_STRSC</name>
<dbReference type="OrthoDB" id="9778896at2"/>
<dbReference type="RefSeq" id="WP_079081939.1">
    <property type="nucleotide sequence ID" value="NZ_BCMM01000033.1"/>
</dbReference>
<sequence length="179" mass="17938">MTEESGNTLATRRGMMGMAGAVAGGLAVSQMATGSASAATGTSGSTATRTISLAQAQRLTEAAIRYVRAHSALPPMHVLVVDSAGETKASLRMENNSSAAAALVPQKVHTARTYRAAIADLASNIKDPAQIVSHVANGASLLAGGRPIFENGQFIGALAVGGGTPAQDDEVARAALAAL</sequence>
<dbReference type="EMBL" id="BCMM01000033">
    <property type="protein sequence ID" value="GAQ65798.1"/>
    <property type="molecule type" value="Genomic_DNA"/>
</dbReference>
<dbReference type="InterPro" id="IPR038084">
    <property type="entry name" value="PduO/GlcC-like_sf"/>
</dbReference>
<dbReference type="PANTHER" id="PTHR34309:SF1">
    <property type="entry name" value="PROTEIN GLCG"/>
    <property type="match status" value="1"/>
</dbReference>
<gene>
    <name evidence="1" type="ORF">SsS58_06213</name>
</gene>
<dbReference type="AlphaFoldDB" id="A0A117EFJ8"/>
<dbReference type="InterPro" id="IPR006311">
    <property type="entry name" value="TAT_signal"/>
</dbReference>
<dbReference type="Pfam" id="PF03928">
    <property type="entry name" value="HbpS-like"/>
    <property type="match status" value="1"/>
</dbReference>
<dbReference type="Proteomes" id="UP000067448">
    <property type="component" value="Unassembled WGS sequence"/>
</dbReference>
<dbReference type="PANTHER" id="PTHR34309">
    <property type="entry name" value="SLR1406 PROTEIN"/>
    <property type="match status" value="1"/>
</dbReference>
<dbReference type="SUPFAM" id="SSF143744">
    <property type="entry name" value="GlcG-like"/>
    <property type="match status" value="1"/>
</dbReference>
<proteinExistence type="predicted"/>
<protein>
    <submittedName>
        <fullName evidence="1">Uncharacterized protein</fullName>
    </submittedName>
</protein>
<dbReference type="PROSITE" id="PS51318">
    <property type="entry name" value="TAT"/>
    <property type="match status" value="1"/>
</dbReference>
<comment type="caution">
    <text evidence="1">The sequence shown here is derived from an EMBL/GenBank/DDBJ whole genome shotgun (WGS) entry which is preliminary data.</text>
</comment>
<evidence type="ECO:0000313" key="2">
    <source>
        <dbReference type="Proteomes" id="UP000067448"/>
    </source>
</evidence>
<reference evidence="2" key="1">
    <citation type="submission" date="2015-11" db="EMBL/GenBank/DDBJ databases">
        <authorList>
            <consortium name="Cross-ministerial Strategic Innovation Promotion Program (SIP) consortium"/>
            <person name="Tomihama T."/>
            <person name="Ikenaga M."/>
            <person name="Sakai M."/>
            <person name="Okubo T."/>
            <person name="Ikeda S."/>
        </authorList>
    </citation>
    <scope>NUCLEOTIDE SEQUENCE [LARGE SCALE GENOMIC DNA]</scope>
    <source>
        <strain evidence="2">S58</strain>
    </source>
</reference>
<organism evidence="1 2">
    <name type="scientific">Streptomyces scabiei</name>
    <dbReference type="NCBI Taxonomy" id="1930"/>
    <lineage>
        <taxon>Bacteria</taxon>
        <taxon>Bacillati</taxon>
        <taxon>Actinomycetota</taxon>
        <taxon>Actinomycetes</taxon>
        <taxon>Kitasatosporales</taxon>
        <taxon>Streptomycetaceae</taxon>
        <taxon>Streptomyces</taxon>
    </lineage>
</organism>
<reference evidence="1 2" key="2">
    <citation type="journal article" date="2016" name="Genome Announc.">
        <title>Draft Genome Sequences of Streptomyces scabiei S58, Streptomyces turgidiscabies T45, and Streptomyces acidiscabies a10, the Pathogens of Potato Common Scab, Isolated in Japan.</title>
        <authorList>
            <person name="Tomihama T."/>
            <person name="Nishi Y."/>
            <person name="Sakai M."/>
            <person name="Ikenaga M."/>
            <person name="Okubo T."/>
            <person name="Ikeda S."/>
        </authorList>
    </citation>
    <scope>NUCLEOTIDE SEQUENCE [LARGE SCALE GENOMIC DNA]</scope>
    <source>
        <strain evidence="1 2">S58</strain>
    </source>
</reference>
<accession>A0A117EFJ8</accession>
<dbReference type="InterPro" id="IPR052517">
    <property type="entry name" value="GlcG_carb_metab_protein"/>
</dbReference>